<organism evidence="4 5">
    <name type="scientific">Halobacterium jilantaiense</name>
    <dbReference type="NCBI Taxonomy" id="355548"/>
    <lineage>
        <taxon>Archaea</taxon>
        <taxon>Methanobacteriati</taxon>
        <taxon>Methanobacteriota</taxon>
        <taxon>Stenosarchaea group</taxon>
        <taxon>Halobacteria</taxon>
        <taxon>Halobacteriales</taxon>
        <taxon>Halobacteriaceae</taxon>
        <taxon>Halobacterium</taxon>
    </lineage>
</organism>
<dbReference type="PROSITE" id="PS00893">
    <property type="entry name" value="NUDIX_BOX"/>
    <property type="match status" value="1"/>
</dbReference>
<evidence type="ECO:0000256" key="1">
    <source>
        <dbReference type="ARBA" id="ARBA00001946"/>
    </source>
</evidence>
<dbReference type="AlphaFoldDB" id="A0A1I0MHE3"/>
<name>A0A1I0MHE3_9EURY</name>
<dbReference type="InterPro" id="IPR000086">
    <property type="entry name" value="NUDIX_hydrolase_dom"/>
</dbReference>
<dbReference type="InterPro" id="IPR020084">
    <property type="entry name" value="NUDIX_hydrolase_CS"/>
</dbReference>
<dbReference type="PANTHER" id="PTHR43046:SF16">
    <property type="entry name" value="ADP-RIBOSE PYROPHOSPHATASE YJHB-RELATED"/>
    <property type="match status" value="1"/>
</dbReference>
<dbReference type="Pfam" id="PF00293">
    <property type="entry name" value="NUDIX"/>
    <property type="match status" value="1"/>
</dbReference>
<accession>A0A1I0MHE3</accession>
<dbReference type="SUPFAM" id="SSF55811">
    <property type="entry name" value="Nudix"/>
    <property type="match status" value="1"/>
</dbReference>
<dbReference type="Proteomes" id="UP000198518">
    <property type="component" value="Unassembled WGS sequence"/>
</dbReference>
<dbReference type="PRINTS" id="PR00502">
    <property type="entry name" value="NUDIXFAMILY"/>
</dbReference>
<dbReference type="InterPro" id="IPR015797">
    <property type="entry name" value="NUDIX_hydrolase-like_dom_sf"/>
</dbReference>
<dbReference type="PROSITE" id="PS51462">
    <property type="entry name" value="NUDIX"/>
    <property type="match status" value="1"/>
</dbReference>
<protein>
    <submittedName>
        <fullName evidence="4">ADP-ribose pyrophosphatase YjhB, NUDIX family</fullName>
    </submittedName>
</protein>
<dbReference type="Gene3D" id="3.90.79.10">
    <property type="entry name" value="Nucleoside Triphosphate Pyrophosphohydrolase"/>
    <property type="match status" value="1"/>
</dbReference>
<evidence type="ECO:0000259" key="3">
    <source>
        <dbReference type="PROSITE" id="PS51462"/>
    </source>
</evidence>
<evidence type="ECO:0000313" key="5">
    <source>
        <dbReference type="Proteomes" id="UP000198518"/>
    </source>
</evidence>
<evidence type="ECO:0000313" key="4">
    <source>
        <dbReference type="EMBL" id="SEV87783.1"/>
    </source>
</evidence>
<dbReference type="OrthoDB" id="313151at2157"/>
<keyword evidence="5" id="KW-1185">Reference proteome</keyword>
<dbReference type="RefSeq" id="WP_143052110.1">
    <property type="nucleotide sequence ID" value="NZ_FOJA01000001.1"/>
</dbReference>
<gene>
    <name evidence="4" type="ORF">SAMN04487945_0072</name>
</gene>
<feature type="domain" description="Nudix hydrolase" evidence="3">
    <location>
        <begin position="67"/>
        <end position="194"/>
    </location>
</feature>
<dbReference type="EMBL" id="FOJA01000001">
    <property type="protein sequence ID" value="SEV87783.1"/>
    <property type="molecule type" value="Genomic_DNA"/>
</dbReference>
<dbReference type="STRING" id="355548.SAMN04487945_0072"/>
<dbReference type="InterPro" id="IPR020476">
    <property type="entry name" value="Nudix_hydrolase"/>
</dbReference>
<proteinExistence type="predicted"/>
<reference evidence="4 5" key="1">
    <citation type="submission" date="2016-10" db="EMBL/GenBank/DDBJ databases">
        <authorList>
            <person name="de Groot N.N."/>
        </authorList>
    </citation>
    <scope>NUCLEOTIDE SEQUENCE [LARGE SCALE GENOMIC DNA]</scope>
    <source>
        <strain evidence="4 5">CGMCC 1.5337</strain>
    </source>
</reference>
<comment type="cofactor">
    <cofactor evidence="1">
        <name>Mg(2+)</name>
        <dbReference type="ChEBI" id="CHEBI:18420"/>
    </cofactor>
</comment>
<keyword evidence="2" id="KW-0378">Hydrolase</keyword>
<dbReference type="GO" id="GO:0016787">
    <property type="term" value="F:hydrolase activity"/>
    <property type="evidence" value="ECO:0007669"/>
    <property type="project" value="UniProtKB-KW"/>
</dbReference>
<evidence type="ECO:0000256" key="2">
    <source>
        <dbReference type="ARBA" id="ARBA00022801"/>
    </source>
</evidence>
<dbReference type="PANTHER" id="PTHR43046">
    <property type="entry name" value="GDP-MANNOSE MANNOSYL HYDROLASE"/>
    <property type="match status" value="1"/>
</dbReference>
<sequence length="194" mass="21271">MSSEHLNRGFVDEQVERLRAEYGPVPVSEETVEVEAGAFPEYVENARDGYVGSAYTWTVRAPEQAAERSESYSGGVEDRERALLVLPRGESAWGVPGGGLEGEESVEDAAVRETREEAGVDCEIAGLWHLNRCRWRSEDDADGRVSHTLHVYFDAEYTGGSVAVQASEVNGAAWFAERPARLGEPSGERADAFF</sequence>
<dbReference type="CDD" id="cd02883">
    <property type="entry name" value="NUDIX_Hydrolase"/>
    <property type="match status" value="1"/>
</dbReference>